<dbReference type="InterPro" id="IPR006574">
    <property type="entry name" value="PRY"/>
</dbReference>
<feature type="domain" description="B box-type" evidence="10">
    <location>
        <begin position="171"/>
        <end position="211"/>
    </location>
</feature>
<evidence type="ECO:0000259" key="9">
    <source>
        <dbReference type="PROSITE" id="PS50089"/>
    </source>
</evidence>
<feature type="compositionally biased region" description="Low complexity" evidence="8">
    <location>
        <begin position="986"/>
        <end position="1002"/>
    </location>
</feature>
<dbReference type="CDD" id="cd16514">
    <property type="entry name" value="RING-HC_LONFs_rpt2"/>
    <property type="match status" value="1"/>
</dbReference>
<feature type="compositionally biased region" description="Basic and acidic residues" evidence="8">
    <location>
        <begin position="954"/>
        <end position="973"/>
    </location>
</feature>
<feature type="domain" description="RING-type" evidence="9">
    <location>
        <begin position="54"/>
        <end position="94"/>
    </location>
</feature>
<evidence type="ECO:0000256" key="3">
    <source>
        <dbReference type="ARBA" id="ARBA00022771"/>
    </source>
</evidence>
<feature type="compositionally biased region" description="Low complexity" evidence="8">
    <location>
        <begin position="304"/>
        <end position="314"/>
    </location>
</feature>
<evidence type="ECO:0000256" key="6">
    <source>
        <dbReference type="PROSITE-ProRule" id="PRU00024"/>
    </source>
</evidence>
<dbReference type="InterPro" id="IPR001870">
    <property type="entry name" value="B30.2/SPRY"/>
</dbReference>
<dbReference type="PROSITE" id="PS50188">
    <property type="entry name" value="B302_SPRY"/>
    <property type="match status" value="1"/>
</dbReference>
<dbReference type="SUPFAM" id="SSF57850">
    <property type="entry name" value="RING/U-box"/>
    <property type="match status" value="2"/>
</dbReference>
<feature type="compositionally biased region" description="Basic and acidic residues" evidence="8">
    <location>
        <begin position="1115"/>
        <end position="1124"/>
    </location>
</feature>
<feature type="region of interest" description="Disordered" evidence="8">
    <location>
        <begin position="1420"/>
        <end position="1468"/>
    </location>
</feature>
<dbReference type="SMART" id="SM00184">
    <property type="entry name" value="RING"/>
    <property type="match status" value="2"/>
</dbReference>
<dbReference type="GO" id="GO:0045087">
    <property type="term" value="P:innate immune response"/>
    <property type="evidence" value="ECO:0007669"/>
    <property type="project" value="UniProtKB-KW"/>
</dbReference>
<dbReference type="Proteomes" id="UP000677803">
    <property type="component" value="Unassembled WGS sequence"/>
</dbReference>
<keyword evidence="13" id="KW-1185">Reference proteome</keyword>
<evidence type="ECO:0000256" key="8">
    <source>
        <dbReference type="SAM" id="MobiDB-lite"/>
    </source>
</evidence>
<dbReference type="CDD" id="cd19769">
    <property type="entry name" value="Bbox2_TRIM16-like"/>
    <property type="match status" value="2"/>
</dbReference>
<dbReference type="GO" id="GO:0005737">
    <property type="term" value="C:cytoplasm"/>
    <property type="evidence" value="ECO:0007669"/>
    <property type="project" value="UniProtKB-ARBA"/>
</dbReference>
<name>A0A8S4B489_9TELE</name>
<protein>
    <submittedName>
        <fullName evidence="12">(Atlantic silverside) hypothetical protein</fullName>
    </submittedName>
</protein>
<feature type="compositionally biased region" description="Basic and acidic residues" evidence="8">
    <location>
        <begin position="1296"/>
        <end position="1313"/>
    </location>
</feature>
<feature type="compositionally biased region" description="Basic and acidic residues" evidence="8">
    <location>
        <begin position="1176"/>
        <end position="1193"/>
    </location>
</feature>
<feature type="coiled-coil region" evidence="7">
    <location>
        <begin position="253"/>
        <end position="280"/>
    </location>
</feature>
<dbReference type="Pfam" id="PF00622">
    <property type="entry name" value="SPRY"/>
    <property type="match status" value="1"/>
</dbReference>
<dbReference type="Gene3D" id="3.30.160.60">
    <property type="entry name" value="Classic Zinc Finger"/>
    <property type="match status" value="1"/>
</dbReference>
<sequence length="1468" mass="164254">MFKKESANDGKLLKRILVWMVFDTSKPYQTEDGPRFYRRIIKRGDIKMSEPPGCCICLDEVTTPASLPCGHCFCLGCIGEYWRIHDSCQCPLCKAVFPDRTRLQTGQAPQTQDAAAPLKAGEVACDFCRTRRPAVKSCMRCLASYCAAHLEPHYRSDALGRHLLIGVAKNLEDSVCRLHGRRLERFCKSDQTCICTKCARTEHRGHRITSVSQEAAKKKVKLNHRRLKLQQEIQQRLGQVEKMKLSTAERTQNGELARQLEEEITELQGADEELERLSHTEDSLHFLQRFPHCERDDGSKDMASSSNSPGDSGSLQKHLSCSVCMETFKDPVTTACGHTFCRKCLDLHIEHASSSCPLCKTHLNKAPSVNIVLRDIIQLNNKPRRRPPNEFTGGPGEVRCDVCTEPNLKAEKSCLVCLASYCSTHIQNHYSAERLKGHKLVEPVGDMDARACLIHGRPLELFSRNQQKCVCVQCIDRQEEVVSAEEECQAKKAQLDDIKKDFQQKIRERRAKMDEINTALRSCKDQLDSEWWDIDNVFQAVLAIVEAAQKAILKPVEEKRRSLETEAEGHSEKLKAEIKKLEILMSEIDDFSALEDHMLFLQRFPSVAVHSDLMDWTGVKLDTSLSFGTMIKTTTMAMEKIQQELHKLSAIELRRVPKFTVDVKLDPATAHKRLVVSDDGKEVKDGGEEQELEDSPARFDLFGSVLGLCGLASGKSYWEVEVGHKTGWDLGVVRGSSSRRGKLKVNPDHGFWALVHYEEENYAAMTEPPLRLSPRAKPKKVGVFVDYEEGLVSFYDVTARSHIYSFHKCSFTNELYPYFSPHVKQGEKNSEPLVISAEKQSEGEVEREQMDANMSLQVCHYCGWSKVTTYRGLRIHQSRMGCTPKGARVADPEQQQRRQEAEAYNPDLSLWVCQYCGWRNVTTYRGLRIHQGRVGCTPKGVRIPRAEHYHQELFWKELRPQPQAKRDAVKEQDFPEPPKASRPRGSAAAQAEAWSGSAASAAPRRYSLGSASPDRGRRPEEFSKRPQVDRPVWEPSRAAAADPTCAVPAKKKNTKRQTSPRKTYTGTVEELEPSSGSPEASARRASVAAPVQQLQGPAAVQAKRQTAGPPADPSVRPKERDGRHQTLPQVSRPARNQRSSPPVPPVVRPKTKGPATLMEQREGPQCQLLREIQNTSRRENKMGDEEKRGKDPAELASETKTSAWKRLSNPPPVPPRRSHSVSLKAKREKSKPQMEQETLSCVRGKCPPGEKTSEKVKRATVTSGGVLSATQTAAAHAAKHSPEEDPTPPSGSARPDLGRGRKVEWAPGERRGDAVQVRELAQRFSNTEAREKPVGPGGRVGGGRGLSQATFLDLKISVTTDQETAAQPKEEDGEGEELQTVRQLVRMFSAMVTASFGVLPGTEAIARRVRNHFAPGARHWVEGQGSDSDVFGDHGVKEQPDQRRGREIEKKRGQPDIKPPLEKEKNDP</sequence>
<evidence type="ECO:0000259" key="10">
    <source>
        <dbReference type="PROSITE" id="PS50119"/>
    </source>
</evidence>
<dbReference type="SUPFAM" id="SSF49899">
    <property type="entry name" value="Concanavalin A-like lectins/glucanases"/>
    <property type="match status" value="1"/>
</dbReference>
<accession>A0A8S4B489</accession>
<comment type="caution">
    <text evidence="12">The sequence shown here is derived from an EMBL/GenBank/DDBJ whole genome shotgun (WGS) entry which is preliminary data.</text>
</comment>
<keyword evidence="3 6" id="KW-0863">Zinc-finger</keyword>
<dbReference type="Pfam" id="PF13445">
    <property type="entry name" value="zf-RING_UBOX"/>
    <property type="match status" value="2"/>
</dbReference>
<dbReference type="InterPro" id="IPR027370">
    <property type="entry name" value="Znf-RING_euk"/>
</dbReference>
<dbReference type="Gene3D" id="4.10.830.40">
    <property type="match status" value="2"/>
</dbReference>
<dbReference type="PROSITE" id="PS00518">
    <property type="entry name" value="ZF_RING_1"/>
    <property type="match status" value="2"/>
</dbReference>
<keyword evidence="2" id="KW-0479">Metal-binding</keyword>
<evidence type="ECO:0000256" key="1">
    <source>
        <dbReference type="ARBA" id="ARBA00022588"/>
    </source>
</evidence>
<dbReference type="CDD" id="cd19802">
    <property type="entry name" value="Bbox1_TRIM8-like"/>
    <property type="match status" value="1"/>
</dbReference>
<keyword evidence="4" id="KW-0862">Zinc</keyword>
<dbReference type="InterPro" id="IPR000315">
    <property type="entry name" value="Znf_B-box"/>
</dbReference>
<feature type="region of interest" description="Disordered" evidence="8">
    <location>
        <begin position="954"/>
        <end position="1346"/>
    </location>
</feature>
<feature type="compositionally biased region" description="Basic and acidic residues" evidence="8">
    <location>
        <begin position="1431"/>
        <end position="1468"/>
    </location>
</feature>
<organism evidence="12 13">
    <name type="scientific">Menidia menidia</name>
    <name type="common">Atlantic silverside</name>
    <dbReference type="NCBI Taxonomy" id="238744"/>
    <lineage>
        <taxon>Eukaryota</taxon>
        <taxon>Metazoa</taxon>
        <taxon>Chordata</taxon>
        <taxon>Craniata</taxon>
        <taxon>Vertebrata</taxon>
        <taxon>Euteleostomi</taxon>
        <taxon>Actinopterygii</taxon>
        <taxon>Neopterygii</taxon>
        <taxon>Teleostei</taxon>
        <taxon>Neoteleostei</taxon>
        <taxon>Acanthomorphata</taxon>
        <taxon>Ovalentaria</taxon>
        <taxon>Atherinomorphae</taxon>
        <taxon>Atheriniformes</taxon>
        <taxon>Atherinopsidae</taxon>
        <taxon>Menidiinae</taxon>
        <taxon>Menidia</taxon>
    </lineage>
</organism>
<feature type="compositionally biased region" description="Low complexity" evidence="8">
    <location>
        <begin position="1038"/>
        <end position="1048"/>
    </location>
</feature>
<feature type="compositionally biased region" description="Basic residues" evidence="8">
    <location>
        <begin position="1049"/>
        <end position="1059"/>
    </location>
</feature>
<keyword evidence="1" id="KW-0399">Innate immunity</keyword>
<dbReference type="FunFam" id="2.60.120.920:FF:000004">
    <property type="entry name" value="Butyrophilin subfamily 1 member A1"/>
    <property type="match status" value="1"/>
</dbReference>
<proteinExistence type="predicted"/>
<feature type="compositionally biased region" description="Basic and acidic residues" evidence="8">
    <location>
        <begin position="1014"/>
        <end position="1032"/>
    </location>
</feature>
<feature type="region of interest" description="Disordered" evidence="8">
    <location>
        <begin position="295"/>
        <end position="314"/>
    </location>
</feature>
<dbReference type="PANTHER" id="PTHR25465:SF49">
    <property type="entry name" value="BLOODTHIRSTY-RELATED GENE FAMILY, MEMBER 1-RELATED"/>
    <property type="match status" value="1"/>
</dbReference>
<dbReference type="InterPro" id="IPR013083">
    <property type="entry name" value="Znf_RING/FYVE/PHD"/>
</dbReference>
<reference evidence="12" key="1">
    <citation type="submission" date="2021-05" db="EMBL/GenBank/DDBJ databases">
        <authorList>
            <person name="Tigano A."/>
        </authorList>
    </citation>
    <scope>NUCLEOTIDE SEQUENCE</scope>
</reference>
<keyword evidence="5" id="KW-0391">Immunity</keyword>
<dbReference type="OrthoDB" id="6270329at2759"/>
<evidence type="ECO:0000259" key="11">
    <source>
        <dbReference type="PROSITE" id="PS50188"/>
    </source>
</evidence>
<dbReference type="Gene3D" id="3.30.40.10">
    <property type="entry name" value="Zinc/RING finger domain, C3HC4 (zinc finger)"/>
    <property type="match status" value="2"/>
</dbReference>
<feature type="compositionally biased region" description="Basic residues" evidence="8">
    <location>
        <begin position="1216"/>
        <end position="1229"/>
    </location>
</feature>
<evidence type="ECO:0000256" key="5">
    <source>
        <dbReference type="ARBA" id="ARBA00022859"/>
    </source>
</evidence>
<keyword evidence="7" id="KW-0175">Coiled coil</keyword>
<dbReference type="InterPro" id="IPR003879">
    <property type="entry name" value="Butyrophylin_SPRY"/>
</dbReference>
<dbReference type="PRINTS" id="PR01407">
    <property type="entry name" value="BUTYPHLNCDUF"/>
</dbReference>
<gene>
    <name evidence="12" type="ORF">MMEN_LOCUS12902</name>
</gene>
<feature type="domain" description="B30.2/SPRY" evidence="11">
    <location>
        <begin position="643"/>
        <end position="840"/>
    </location>
</feature>
<dbReference type="Gene3D" id="2.60.120.920">
    <property type="match status" value="1"/>
</dbReference>
<dbReference type="GO" id="GO:0008270">
    <property type="term" value="F:zinc ion binding"/>
    <property type="evidence" value="ECO:0007669"/>
    <property type="project" value="UniProtKB-KW"/>
</dbReference>
<dbReference type="PROSITE" id="PS50089">
    <property type="entry name" value="ZF_RING_2"/>
    <property type="match status" value="2"/>
</dbReference>
<dbReference type="CDD" id="cd13733">
    <property type="entry name" value="SPRY_PRY_C-I_1"/>
    <property type="match status" value="1"/>
</dbReference>
<dbReference type="Pfam" id="PF13765">
    <property type="entry name" value="PRY"/>
    <property type="match status" value="1"/>
</dbReference>
<feature type="compositionally biased region" description="Polar residues" evidence="8">
    <location>
        <begin position="1126"/>
        <end position="1137"/>
    </location>
</feature>
<dbReference type="SMART" id="SM00589">
    <property type="entry name" value="PRY"/>
    <property type="match status" value="1"/>
</dbReference>
<feature type="compositionally biased region" description="Gly residues" evidence="8">
    <location>
        <begin position="1335"/>
        <end position="1345"/>
    </location>
</feature>
<feature type="compositionally biased region" description="Low complexity" evidence="8">
    <location>
        <begin position="1078"/>
        <end position="1093"/>
    </location>
</feature>
<dbReference type="InterPro" id="IPR051051">
    <property type="entry name" value="E3_ubiq-ligase_TRIM/RNF"/>
</dbReference>
<evidence type="ECO:0000256" key="4">
    <source>
        <dbReference type="ARBA" id="ARBA00022833"/>
    </source>
</evidence>
<dbReference type="InterPro" id="IPR013320">
    <property type="entry name" value="ConA-like_dom_sf"/>
</dbReference>
<dbReference type="SMART" id="SM00449">
    <property type="entry name" value="SPRY"/>
    <property type="match status" value="1"/>
</dbReference>
<dbReference type="InterPro" id="IPR058030">
    <property type="entry name" value="TRIM8/14/16/25/29/45/65_CC"/>
</dbReference>
<evidence type="ECO:0000313" key="13">
    <source>
        <dbReference type="Proteomes" id="UP000677803"/>
    </source>
</evidence>
<dbReference type="EMBL" id="CAJRST010014446">
    <property type="protein sequence ID" value="CAG5929261.1"/>
    <property type="molecule type" value="Genomic_DNA"/>
</dbReference>
<evidence type="ECO:0000256" key="7">
    <source>
        <dbReference type="SAM" id="Coils"/>
    </source>
</evidence>
<feature type="domain" description="RING-type" evidence="9">
    <location>
        <begin position="321"/>
        <end position="360"/>
    </location>
</feature>
<dbReference type="InterPro" id="IPR043136">
    <property type="entry name" value="B30.2/SPRY_sf"/>
</dbReference>
<dbReference type="InterPro" id="IPR001841">
    <property type="entry name" value="Znf_RING"/>
</dbReference>
<dbReference type="SUPFAM" id="SSF57845">
    <property type="entry name" value="B-box zinc-binding domain"/>
    <property type="match status" value="2"/>
</dbReference>
<dbReference type="SMART" id="SM00336">
    <property type="entry name" value="BBOX"/>
    <property type="match status" value="1"/>
</dbReference>
<evidence type="ECO:0000313" key="12">
    <source>
        <dbReference type="EMBL" id="CAG5929261.1"/>
    </source>
</evidence>
<dbReference type="InterPro" id="IPR003877">
    <property type="entry name" value="SPRY_dom"/>
</dbReference>
<dbReference type="InterPro" id="IPR017907">
    <property type="entry name" value="Znf_RING_CS"/>
</dbReference>
<evidence type="ECO:0000256" key="2">
    <source>
        <dbReference type="ARBA" id="ARBA00022723"/>
    </source>
</evidence>
<dbReference type="Pfam" id="PF25600">
    <property type="entry name" value="TRIM_CC"/>
    <property type="match status" value="2"/>
</dbReference>
<dbReference type="PANTHER" id="PTHR25465">
    <property type="entry name" value="B-BOX DOMAIN CONTAINING"/>
    <property type="match status" value="1"/>
</dbReference>
<dbReference type="PROSITE" id="PS50119">
    <property type="entry name" value="ZF_BBOX"/>
    <property type="match status" value="1"/>
</dbReference>